<dbReference type="AlphaFoldDB" id="A0A822V6Z2"/>
<reference evidence="1 2" key="1">
    <citation type="submission" date="2016-01" db="EMBL/GenBank/DDBJ databases">
        <authorList>
            <person name="Regsiter A."/>
            <person name="william w."/>
        </authorList>
    </citation>
    <scope>NUCLEOTIDE SEQUENCE [LARGE SCALE GENOMIC DNA]</scope>
    <source>
        <strain evidence="1 2">B6</strain>
    </source>
</reference>
<dbReference type="EMBL" id="FCNL01000027">
    <property type="protein sequence ID" value="CVI20459.1"/>
    <property type="molecule type" value="Genomic_DNA"/>
</dbReference>
<evidence type="ECO:0000313" key="2">
    <source>
        <dbReference type="Proteomes" id="UP000192074"/>
    </source>
</evidence>
<organism evidence="1 2">
    <name type="scientific">Agrobacterium tumefaciens str. B6</name>
    <dbReference type="NCBI Taxonomy" id="1183423"/>
    <lineage>
        <taxon>Bacteria</taxon>
        <taxon>Pseudomonadati</taxon>
        <taxon>Pseudomonadota</taxon>
        <taxon>Alphaproteobacteria</taxon>
        <taxon>Hyphomicrobiales</taxon>
        <taxon>Rhizobiaceae</taxon>
        <taxon>Rhizobium/Agrobacterium group</taxon>
        <taxon>Agrobacterium</taxon>
        <taxon>Agrobacterium tumefaciens complex</taxon>
    </lineage>
</organism>
<sequence>MTDGVETARPPRYIGFAGYSIPIVPQSTDSPFVEEECVLSVSAAAAGVCPREHEAPPFPRMLPLVPVSRLQ</sequence>
<evidence type="ECO:0000313" key="1">
    <source>
        <dbReference type="EMBL" id="CVI20459.1"/>
    </source>
</evidence>
<protein>
    <submittedName>
        <fullName evidence="1">Uncharacterized protein</fullName>
    </submittedName>
</protein>
<comment type="caution">
    <text evidence="1">The sequence shown here is derived from an EMBL/GenBank/DDBJ whole genome shotgun (WGS) entry which is preliminary data.</text>
</comment>
<dbReference type="Proteomes" id="UP000192074">
    <property type="component" value="Unassembled WGS sequence"/>
</dbReference>
<accession>A0A822V6Z2</accession>
<name>A0A822V6Z2_AGRTU</name>
<proteinExistence type="predicted"/>
<gene>
    <name evidence="1" type="ORF">AGR4A_Lc10128</name>
</gene>